<name>A0ABQ6N859_9STRA</name>
<proteinExistence type="predicted"/>
<keyword evidence="2" id="KW-1185">Reference proteome</keyword>
<accession>A0ABQ6N859</accession>
<sequence>MAHINPQTFYIMAEALANTGMPVDNQQLVAQTLVNMNGVSNNTIANIDRLVQLLGNVRAGQTIIRAPCLLTSDWQFMTDYWLEALGGDDDAVHALFLEHPVAFAYNAEGISAIDHTELLVDNHFGHLLAPFFQTPAFHAAAAGLPYGYFHVVQV</sequence>
<gene>
    <name evidence="1" type="ORF">TeGR_g14992</name>
</gene>
<evidence type="ECO:0000313" key="2">
    <source>
        <dbReference type="Proteomes" id="UP001165060"/>
    </source>
</evidence>
<protein>
    <submittedName>
        <fullName evidence="1">Uncharacterized protein</fullName>
    </submittedName>
</protein>
<comment type="caution">
    <text evidence="1">The sequence shown here is derived from an EMBL/GenBank/DDBJ whole genome shotgun (WGS) entry which is preliminary data.</text>
</comment>
<reference evidence="1 2" key="1">
    <citation type="journal article" date="2023" name="Commun. Biol.">
        <title>Genome analysis of Parmales, the sister group of diatoms, reveals the evolutionary specialization of diatoms from phago-mixotrophs to photoautotrophs.</title>
        <authorList>
            <person name="Ban H."/>
            <person name="Sato S."/>
            <person name="Yoshikawa S."/>
            <person name="Yamada K."/>
            <person name="Nakamura Y."/>
            <person name="Ichinomiya M."/>
            <person name="Sato N."/>
            <person name="Blanc-Mathieu R."/>
            <person name="Endo H."/>
            <person name="Kuwata A."/>
            <person name="Ogata H."/>
        </authorList>
    </citation>
    <scope>NUCLEOTIDE SEQUENCE [LARGE SCALE GENOMIC DNA]</scope>
</reference>
<organism evidence="1 2">
    <name type="scientific">Tetraparma gracilis</name>
    <dbReference type="NCBI Taxonomy" id="2962635"/>
    <lineage>
        <taxon>Eukaryota</taxon>
        <taxon>Sar</taxon>
        <taxon>Stramenopiles</taxon>
        <taxon>Ochrophyta</taxon>
        <taxon>Bolidophyceae</taxon>
        <taxon>Parmales</taxon>
        <taxon>Triparmaceae</taxon>
        <taxon>Tetraparma</taxon>
    </lineage>
</organism>
<dbReference type="EMBL" id="BRYB01001053">
    <property type="protein sequence ID" value="GMI42206.1"/>
    <property type="molecule type" value="Genomic_DNA"/>
</dbReference>
<dbReference type="Proteomes" id="UP001165060">
    <property type="component" value="Unassembled WGS sequence"/>
</dbReference>
<evidence type="ECO:0000313" key="1">
    <source>
        <dbReference type="EMBL" id="GMI42206.1"/>
    </source>
</evidence>